<evidence type="ECO:0000313" key="1">
    <source>
        <dbReference type="EMBL" id="GAE90837.1"/>
    </source>
</evidence>
<keyword evidence="2" id="KW-1185">Reference proteome</keyword>
<dbReference type="SUPFAM" id="SSF53850">
    <property type="entry name" value="Periplasmic binding protein-like II"/>
    <property type="match status" value="1"/>
</dbReference>
<dbReference type="EMBL" id="BAVR01000098">
    <property type="protein sequence ID" value="GAE90837.1"/>
    <property type="molecule type" value="Genomic_DNA"/>
</dbReference>
<protein>
    <submittedName>
        <fullName evidence="1">Extracellular solute-binding protein</fullName>
    </submittedName>
</protein>
<reference evidence="1" key="1">
    <citation type="journal article" date="2014" name="Genome Announc.">
        <title>Draft Genome Sequence of Clostridium straminisolvens Strain JCM 21531T, Isolated from a Cellulose-Degrading Bacterial Community.</title>
        <authorList>
            <person name="Yuki M."/>
            <person name="Oshima K."/>
            <person name="Suda W."/>
            <person name="Sakamoto M."/>
            <person name="Kitamura K."/>
            <person name="Iida T."/>
            <person name="Hattori M."/>
            <person name="Ohkuma M."/>
        </authorList>
    </citation>
    <scope>NUCLEOTIDE SEQUENCE [LARGE SCALE GENOMIC DNA]</scope>
    <source>
        <strain evidence="1">JCM 21531</strain>
    </source>
</reference>
<comment type="caution">
    <text evidence="1">The sequence shown here is derived from an EMBL/GenBank/DDBJ whole genome shotgun (WGS) entry which is preliminary data.</text>
</comment>
<dbReference type="Gene3D" id="3.40.190.10">
    <property type="entry name" value="Periplasmic binding protein-like II"/>
    <property type="match status" value="1"/>
</dbReference>
<dbReference type="AlphaFoldDB" id="W4VCA8"/>
<organism evidence="1 2">
    <name type="scientific">Acetivibrio straminisolvens JCM 21531</name>
    <dbReference type="NCBI Taxonomy" id="1294263"/>
    <lineage>
        <taxon>Bacteria</taxon>
        <taxon>Bacillati</taxon>
        <taxon>Bacillota</taxon>
        <taxon>Clostridia</taxon>
        <taxon>Eubacteriales</taxon>
        <taxon>Oscillospiraceae</taxon>
        <taxon>Acetivibrio</taxon>
    </lineage>
</organism>
<sequence length="142" mass="15775">MAHPTDIVAINKNSKNKAIAYEVLKIFLSKEIQGSKQFRDIMGIPVNNETMRELIEKFSGEDGKTTLTVGVAISETMDTVPLAESVVEQYNSIINGVTECVLVDEQIIDFMIEGFNEYKKGNKSAIEAAKLVQQKVTLFSNE</sequence>
<dbReference type="STRING" id="1294263.JCM21531_4482"/>
<accession>W4VCA8</accession>
<proteinExistence type="predicted"/>
<dbReference type="Proteomes" id="UP000019109">
    <property type="component" value="Unassembled WGS sequence"/>
</dbReference>
<gene>
    <name evidence="1" type="ORF">JCM21531_4482</name>
</gene>
<name>W4VCA8_9FIRM</name>
<evidence type="ECO:0000313" key="2">
    <source>
        <dbReference type="Proteomes" id="UP000019109"/>
    </source>
</evidence>